<comment type="similarity">
    <text evidence="3">Belongs to the methyl-accepting chemotaxis (MCP) protein family.</text>
</comment>
<dbReference type="GO" id="GO:0007165">
    <property type="term" value="P:signal transduction"/>
    <property type="evidence" value="ECO:0007669"/>
    <property type="project" value="UniProtKB-KW"/>
</dbReference>
<feature type="domain" description="HAMP" evidence="7">
    <location>
        <begin position="258"/>
        <end position="310"/>
    </location>
</feature>
<dbReference type="RefSeq" id="WP_176068853.1">
    <property type="nucleotide sequence ID" value="NZ_BJTG01000014.1"/>
</dbReference>
<dbReference type="AlphaFoldDB" id="A0A7I9VTV3"/>
<feature type="domain" description="Methyl-accepting transducer" evidence="6">
    <location>
        <begin position="406"/>
        <end position="635"/>
    </location>
</feature>
<keyword evidence="9" id="KW-1185">Reference proteome</keyword>
<evidence type="ECO:0000256" key="2">
    <source>
        <dbReference type="ARBA" id="ARBA00022500"/>
    </source>
</evidence>
<name>A0A7I9VTV3_9BACT</name>
<sequence>MHDRTTIRVRLFVLAALVAVGLSTVGGIAVLQGLGAEAAMAAVTGRDLDLLVDLQTLYGNGLQSGQATRNVMLAGGADEKGKSNFRDADAGFVAALERARRTAPAAMQDRLARVADLWARDDALKHEVMDLAAGGRRDEAVDLLRKKETPVWRDARAIILELCGDQRASFTATRQRALGDLHRGRWMLLATFGAALLASLLLATLIIRGVQRVLDAMISQARLLCDAVRRGALEVRADLAAVSAEFRPVLVGMNATIEAFTAPLQVTAEHVHQIANGESPSRITTEYQGDFNRIKQSLNQLIDVVESRGEDLRRLLDAAKVGRLDARVDERKYLGNNAALMRSLNELLDAIAQPVSEVRGMAERLADRDLGARMTGQYAGEFGRMKDALNATGEGLQRAMSQVSRSVAQVSSAAGQIASSSQAVASGASEQASSLEETASSLESLAGMTGHAADNAQQAAALAAAAKGAATEGSTAMERMTQDMAKIKASAEGTSQIIKDINEIAFQTNLLALNAAVEAARAGEAGRGFAVVAEEVRSLATRSKEAASKTEELIRQSVTVAGEGTATASQVGVKLSQIVVSVTKVSEIVAEISAAAKEQAAGIEQVNQAMAQVNTVTQQNAASSEESSSAAVELNGQAEDLSKLVGTFRLGGEAQPEGVAPAGGAPAAAPWSPVAETTARTHGRPSATRG</sequence>
<dbReference type="InterPro" id="IPR004090">
    <property type="entry name" value="Chemotax_Me-accpt_rcpt"/>
</dbReference>
<dbReference type="PANTHER" id="PTHR43531">
    <property type="entry name" value="PROTEIN ICFG"/>
    <property type="match status" value="1"/>
</dbReference>
<dbReference type="SMART" id="SM00304">
    <property type="entry name" value="HAMP"/>
    <property type="match status" value="2"/>
</dbReference>
<comment type="caution">
    <text evidence="8">The sequence shown here is derived from an EMBL/GenBank/DDBJ whole genome shotgun (WGS) entry which is preliminary data.</text>
</comment>
<evidence type="ECO:0000313" key="9">
    <source>
        <dbReference type="Proteomes" id="UP000503640"/>
    </source>
</evidence>
<dbReference type="InterPro" id="IPR003660">
    <property type="entry name" value="HAMP_dom"/>
</dbReference>
<gene>
    <name evidence="8" type="primary">tsr_6</name>
    <name evidence="8" type="ORF">AMYX_41380</name>
</gene>
<accession>A0A7I9VTV3</accession>
<feature type="domain" description="HAMP" evidence="7">
    <location>
        <begin position="349"/>
        <end position="401"/>
    </location>
</feature>
<keyword evidence="4" id="KW-0807">Transducer</keyword>
<dbReference type="Gene3D" id="1.20.120.1530">
    <property type="match status" value="1"/>
</dbReference>
<dbReference type="GO" id="GO:0005886">
    <property type="term" value="C:plasma membrane"/>
    <property type="evidence" value="ECO:0007669"/>
    <property type="project" value="TreeGrafter"/>
</dbReference>
<dbReference type="Gene3D" id="1.10.287.950">
    <property type="entry name" value="Methyl-accepting chemotaxis protein"/>
    <property type="match status" value="1"/>
</dbReference>
<keyword evidence="2" id="KW-0145">Chemotaxis</keyword>
<evidence type="ECO:0000256" key="1">
    <source>
        <dbReference type="ARBA" id="ARBA00004370"/>
    </source>
</evidence>
<dbReference type="PROSITE" id="PS50885">
    <property type="entry name" value="HAMP"/>
    <property type="match status" value="2"/>
</dbReference>
<dbReference type="PANTHER" id="PTHR43531:SF11">
    <property type="entry name" value="METHYL-ACCEPTING CHEMOTAXIS PROTEIN 3"/>
    <property type="match status" value="1"/>
</dbReference>
<evidence type="ECO:0000313" key="8">
    <source>
        <dbReference type="EMBL" id="GEJ59397.1"/>
    </source>
</evidence>
<reference evidence="9" key="1">
    <citation type="journal article" date="2020" name="Appl. Environ. Microbiol.">
        <title>Diazotrophic Anaeromyxobacter Isolates from Soils.</title>
        <authorList>
            <person name="Masuda Y."/>
            <person name="Yamanaka H."/>
            <person name="Xu Z.X."/>
            <person name="Shiratori Y."/>
            <person name="Aono T."/>
            <person name="Amachi S."/>
            <person name="Senoo K."/>
            <person name="Itoh H."/>
        </authorList>
    </citation>
    <scope>NUCLEOTIDE SEQUENCE [LARGE SCALE GENOMIC DNA]</scope>
    <source>
        <strain evidence="9">R267</strain>
    </source>
</reference>
<dbReference type="FunFam" id="1.10.287.950:FF:000001">
    <property type="entry name" value="Methyl-accepting chemotaxis sensory transducer"/>
    <property type="match status" value="1"/>
</dbReference>
<dbReference type="Pfam" id="PF18947">
    <property type="entry name" value="HAMP_2"/>
    <property type="match status" value="2"/>
</dbReference>
<dbReference type="SMART" id="SM00283">
    <property type="entry name" value="MA"/>
    <property type="match status" value="1"/>
</dbReference>
<evidence type="ECO:0000259" key="6">
    <source>
        <dbReference type="PROSITE" id="PS50111"/>
    </source>
</evidence>
<dbReference type="GO" id="GO:0006935">
    <property type="term" value="P:chemotaxis"/>
    <property type="evidence" value="ECO:0007669"/>
    <property type="project" value="UniProtKB-KW"/>
</dbReference>
<evidence type="ECO:0000256" key="4">
    <source>
        <dbReference type="PROSITE-ProRule" id="PRU00284"/>
    </source>
</evidence>
<feature type="region of interest" description="Disordered" evidence="5">
    <location>
        <begin position="653"/>
        <end position="690"/>
    </location>
</feature>
<dbReference type="InterPro" id="IPR004089">
    <property type="entry name" value="MCPsignal_dom"/>
</dbReference>
<organism evidence="8 9">
    <name type="scientific">Anaeromyxobacter diazotrophicus</name>
    <dbReference type="NCBI Taxonomy" id="2590199"/>
    <lineage>
        <taxon>Bacteria</taxon>
        <taxon>Pseudomonadati</taxon>
        <taxon>Myxococcota</taxon>
        <taxon>Myxococcia</taxon>
        <taxon>Myxococcales</taxon>
        <taxon>Cystobacterineae</taxon>
        <taxon>Anaeromyxobacteraceae</taxon>
        <taxon>Anaeromyxobacter</taxon>
    </lineage>
</organism>
<protein>
    <submittedName>
        <fullName evidence="8">Chemotaxis protein</fullName>
    </submittedName>
</protein>
<evidence type="ECO:0000256" key="5">
    <source>
        <dbReference type="SAM" id="MobiDB-lite"/>
    </source>
</evidence>
<dbReference type="GO" id="GO:0004888">
    <property type="term" value="F:transmembrane signaling receptor activity"/>
    <property type="evidence" value="ECO:0007669"/>
    <property type="project" value="InterPro"/>
</dbReference>
<evidence type="ECO:0000256" key="3">
    <source>
        <dbReference type="ARBA" id="ARBA00029447"/>
    </source>
</evidence>
<dbReference type="PRINTS" id="PR00260">
    <property type="entry name" value="CHEMTRNSDUCR"/>
</dbReference>
<feature type="compositionally biased region" description="Low complexity" evidence="5">
    <location>
        <begin position="653"/>
        <end position="676"/>
    </location>
</feature>
<comment type="subcellular location">
    <subcellularLocation>
        <location evidence="1">Membrane</location>
    </subcellularLocation>
</comment>
<dbReference type="Pfam" id="PF00015">
    <property type="entry name" value="MCPsignal"/>
    <property type="match status" value="1"/>
</dbReference>
<proteinExistence type="inferred from homology"/>
<dbReference type="Proteomes" id="UP000503640">
    <property type="component" value="Unassembled WGS sequence"/>
</dbReference>
<dbReference type="PROSITE" id="PS50111">
    <property type="entry name" value="CHEMOTAXIS_TRANSDUC_2"/>
    <property type="match status" value="1"/>
</dbReference>
<dbReference type="SUPFAM" id="SSF58104">
    <property type="entry name" value="Methyl-accepting chemotaxis protein (MCP) signaling domain"/>
    <property type="match status" value="1"/>
</dbReference>
<dbReference type="EMBL" id="BJTG01000014">
    <property type="protein sequence ID" value="GEJ59397.1"/>
    <property type="molecule type" value="Genomic_DNA"/>
</dbReference>
<evidence type="ECO:0000259" key="7">
    <source>
        <dbReference type="PROSITE" id="PS50885"/>
    </source>
</evidence>
<dbReference type="InterPro" id="IPR051310">
    <property type="entry name" value="MCP_chemotaxis"/>
</dbReference>